<proteinExistence type="predicted"/>
<dbReference type="AlphaFoldDB" id="A0A0S4IZ86"/>
<feature type="transmembrane region" description="Helical" evidence="1">
    <location>
        <begin position="124"/>
        <end position="144"/>
    </location>
</feature>
<name>A0A0S4IZ86_BODSA</name>
<evidence type="ECO:0000256" key="1">
    <source>
        <dbReference type="SAM" id="Phobius"/>
    </source>
</evidence>
<keyword evidence="3" id="KW-1185">Reference proteome</keyword>
<evidence type="ECO:0000313" key="2">
    <source>
        <dbReference type="EMBL" id="CUG64046.1"/>
    </source>
</evidence>
<evidence type="ECO:0000313" key="3">
    <source>
        <dbReference type="Proteomes" id="UP000051952"/>
    </source>
</evidence>
<reference evidence="3" key="1">
    <citation type="submission" date="2015-09" db="EMBL/GenBank/DDBJ databases">
        <authorList>
            <consortium name="Pathogen Informatics"/>
        </authorList>
    </citation>
    <scope>NUCLEOTIDE SEQUENCE [LARGE SCALE GENOMIC DNA]</scope>
    <source>
        <strain evidence="3">Lake Konstanz</strain>
    </source>
</reference>
<dbReference type="EMBL" id="CYKH01000909">
    <property type="protein sequence ID" value="CUG64046.1"/>
    <property type="molecule type" value="Genomic_DNA"/>
</dbReference>
<feature type="transmembrane region" description="Helical" evidence="1">
    <location>
        <begin position="150"/>
        <end position="175"/>
    </location>
</feature>
<feature type="transmembrane region" description="Helical" evidence="1">
    <location>
        <begin position="182"/>
        <end position="205"/>
    </location>
</feature>
<feature type="transmembrane region" description="Helical" evidence="1">
    <location>
        <begin position="33"/>
        <end position="56"/>
    </location>
</feature>
<keyword evidence="1" id="KW-1133">Transmembrane helix</keyword>
<dbReference type="VEuPathDB" id="TriTrypDB:BSAL_82405"/>
<keyword evidence="1" id="KW-0812">Transmembrane</keyword>
<gene>
    <name evidence="2" type="ORF">BSAL_82405</name>
</gene>
<keyword evidence="1" id="KW-0472">Membrane</keyword>
<accession>A0A0S4IZ86</accession>
<dbReference type="Proteomes" id="UP000051952">
    <property type="component" value="Unassembled WGS sequence"/>
</dbReference>
<protein>
    <submittedName>
        <fullName evidence="2">Membrane-associated protein, putative</fullName>
    </submittedName>
</protein>
<organism evidence="2 3">
    <name type="scientific">Bodo saltans</name>
    <name type="common">Flagellated protozoan</name>
    <dbReference type="NCBI Taxonomy" id="75058"/>
    <lineage>
        <taxon>Eukaryota</taxon>
        <taxon>Discoba</taxon>
        <taxon>Euglenozoa</taxon>
        <taxon>Kinetoplastea</taxon>
        <taxon>Metakinetoplastina</taxon>
        <taxon>Eubodonida</taxon>
        <taxon>Bodonidae</taxon>
        <taxon>Bodo</taxon>
    </lineage>
</organism>
<sequence length="393" mass="42885">MGRRRASSGAAAIHLASTLVVSGDEKCTSVFFVVIAAGLLLVITVVSGVLVAVWIAHKQLTRVDVRVAAPNRATSLQMCTNLVRWSLANNCEWKMFKSDAANRSIDRKLRPTRHIDALLSEFRVVGYSALDLVNTVIISFISGAALGAGTFSWCIGSLAFSLALFCVQLCICMALRPHITWLYFIHSVTTQVLAILSVGLALGSAVANSQPRQDVDLIVAISTASAVVNLLSVGVVNVRTLLDLRSFAVALHRVLLLVCRRKVMASSTPEVALTMPESEVDNLQLRDKISEPDPFRGVVDCDNVLGAELDNVDLMVLIESGKLDTSPAMECWGPYHNELDDIFTDYGNGYDDHSMLEDDSGFWDADGKYRERSDELRGNADNSIILEVKTDRI</sequence>
<feature type="transmembrane region" description="Helical" evidence="1">
    <location>
        <begin position="217"/>
        <end position="238"/>
    </location>
</feature>